<proteinExistence type="predicted"/>
<comment type="catalytic activity">
    <reaction evidence="6">
        <text>precorrin-2 + NAD(+) = sirohydrochlorin + NADH + 2 H(+)</text>
        <dbReference type="Rhea" id="RHEA:15613"/>
        <dbReference type="ChEBI" id="CHEBI:15378"/>
        <dbReference type="ChEBI" id="CHEBI:57540"/>
        <dbReference type="ChEBI" id="CHEBI:57945"/>
        <dbReference type="ChEBI" id="CHEBI:58351"/>
        <dbReference type="ChEBI" id="CHEBI:58827"/>
        <dbReference type="EC" id="1.3.1.76"/>
    </reaction>
</comment>
<evidence type="ECO:0000256" key="1">
    <source>
        <dbReference type="ARBA" id="ARBA00005010"/>
    </source>
</evidence>
<dbReference type="SUPFAM" id="SSF51735">
    <property type="entry name" value="NAD(P)-binding Rossmann-fold domains"/>
    <property type="match status" value="1"/>
</dbReference>
<name>A0A226QT05_9BACL</name>
<keyword evidence="4" id="KW-0520">NAD</keyword>
<dbReference type="Proteomes" id="UP000198394">
    <property type="component" value="Unassembled WGS sequence"/>
</dbReference>
<feature type="domain" description="Siroheme synthase central" evidence="7">
    <location>
        <begin position="136"/>
        <end position="162"/>
    </location>
</feature>
<evidence type="ECO:0000256" key="3">
    <source>
        <dbReference type="ARBA" id="ARBA00023002"/>
    </source>
</evidence>
<dbReference type="NCBIfam" id="NF005222">
    <property type="entry name" value="PRK06718.1"/>
    <property type="match status" value="1"/>
</dbReference>
<dbReference type="Pfam" id="PF13241">
    <property type="entry name" value="NAD_binding_7"/>
    <property type="match status" value="1"/>
</dbReference>
<keyword evidence="5" id="KW-0627">Porphyrin biosynthesis</keyword>
<sequence length="223" mass="25402">MEKKAVGFYTAVFYKGEIRMGYPVMLNIANQHVVVIGGGKVAERKIHGLLEAKANITVVAPTITSGIQQLEAAGKLIWRQKTFSPDDLEEAWVVIAATNNRDVNEAVAKAAKPYQLINIADDPERSNFHVPAVIRRGRLTIAISTGGASPTIAQQIRRQLEELYDDDYGRYIDFLYQCRQWILRNVHDEQKRKKLFKAIADESFRKRGNWVEDLKHLLRQIDK</sequence>
<dbReference type="NCBIfam" id="TIGR01470">
    <property type="entry name" value="cysG_Nterm"/>
    <property type="match status" value="1"/>
</dbReference>
<accession>A0A226QT05</accession>
<keyword evidence="3" id="KW-0560">Oxidoreductase</keyword>
<dbReference type="InterPro" id="IPR036291">
    <property type="entry name" value="NAD(P)-bd_dom_sf"/>
</dbReference>
<evidence type="ECO:0000256" key="2">
    <source>
        <dbReference type="ARBA" id="ARBA00012400"/>
    </source>
</evidence>
<dbReference type="GO" id="GO:0019354">
    <property type="term" value="P:siroheme biosynthetic process"/>
    <property type="evidence" value="ECO:0007669"/>
    <property type="project" value="UniProtKB-UniPathway"/>
</dbReference>
<reference evidence="8 9" key="1">
    <citation type="submission" date="2017-04" db="EMBL/GenBank/DDBJ databases">
        <title>The genome sequence of Parageobacillus galactosidasius DSM 18751.</title>
        <authorList>
            <person name="Ramaloko W.T."/>
            <person name="Koen N."/>
            <person name="Polliack S."/>
            <person name="Aliyu H."/>
            <person name="Lebre P."/>
            <person name="Mohr T."/>
            <person name="Oswald F."/>
            <person name="Zwick M."/>
            <person name="Neumann A."/>
            <person name="Syldatk C."/>
            <person name="Cowan D."/>
            <person name="De Maayer P."/>
        </authorList>
    </citation>
    <scope>NUCLEOTIDE SEQUENCE [LARGE SCALE GENOMIC DNA]</scope>
    <source>
        <strain evidence="8 9">DSM 18751</strain>
    </source>
</reference>
<evidence type="ECO:0000313" key="9">
    <source>
        <dbReference type="Proteomes" id="UP000198394"/>
    </source>
</evidence>
<dbReference type="Gene3D" id="1.10.8.610">
    <property type="entry name" value="SirC, precorrin-2 dehydrogenase, C-terminal helical domain-like"/>
    <property type="match status" value="1"/>
</dbReference>
<dbReference type="InterPro" id="IPR028281">
    <property type="entry name" value="Sirohaem_synthase_central"/>
</dbReference>
<comment type="pathway">
    <text evidence="1">Porphyrin-containing compound metabolism; siroheme biosynthesis; sirohydrochlorin from precorrin-2: step 1/1.</text>
</comment>
<evidence type="ECO:0000256" key="4">
    <source>
        <dbReference type="ARBA" id="ARBA00023027"/>
    </source>
</evidence>
<organism evidence="8 9">
    <name type="scientific">Parageobacillus galactosidasius</name>
    <dbReference type="NCBI Taxonomy" id="883812"/>
    <lineage>
        <taxon>Bacteria</taxon>
        <taxon>Bacillati</taxon>
        <taxon>Bacillota</taxon>
        <taxon>Bacilli</taxon>
        <taxon>Bacillales</taxon>
        <taxon>Anoxybacillaceae</taxon>
        <taxon>Parageobacillus</taxon>
    </lineage>
</organism>
<dbReference type="GO" id="GO:0043115">
    <property type="term" value="F:precorrin-2 dehydrogenase activity"/>
    <property type="evidence" value="ECO:0007669"/>
    <property type="project" value="UniProtKB-EC"/>
</dbReference>
<dbReference type="AlphaFoldDB" id="A0A226QT05"/>
<dbReference type="InterPro" id="IPR028161">
    <property type="entry name" value="Met8-like"/>
</dbReference>
<dbReference type="EMBL" id="NDYL01000001">
    <property type="protein sequence ID" value="OXB95048.1"/>
    <property type="molecule type" value="Genomic_DNA"/>
</dbReference>
<dbReference type="EC" id="1.3.1.76" evidence="2"/>
<dbReference type="Gene3D" id="3.40.50.720">
    <property type="entry name" value="NAD(P)-binding Rossmann-like Domain"/>
    <property type="match status" value="1"/>
</dbReference>
<dbReference type="PANTHER" id="PTHR35330:SF1">
    <property type="entry name" value="SIROHEME BIOSYNTHESIS PROTEIN MET8"/>
    <property type="match status" value="1"/>
</dbReference>
<dbReference type="GO" id="GO:0004325">
    <property type="term" value="F:ferrochelatase activity"/>
    <property type="evidence" value="ECO:0007669"/>
    <property type="project" value="InterPro"/>
</dbReference>
<dbReference type="SUPFAM" id="SSF75615">
    <property type="entry name" value="Siroheme synthase middle domains-like"/>
    <property type="match status" value="1"/>
</dbReference>
<dbReference type="InterPro" id="IPR006367">
    <property type="entry name" value="Sirohaem_synthase_N"/>
</dbReference>
<dbReference type="PANTHER" id="PTHR35330">
    <property type="entry name" value="SIROHEME BIOSYNTHESIS PROTEIN MET8"/>
    <property type="match status" value="1"/>
</dbReference>
<keyword evidence="9" id="KW-1185">Reference proteome</keyword>
<gene>
    <name evidence="8" type="ORF">B9L23_02405</name>
</gene>
<protein>
    <recommendedName>
        <fullName evidence="2">precorrin-2 dehydrogenase</fullName>
        <ecNumber evidence="2">1.3.1.76</ecNumber>
    </recommendedName>
</protein>
<dbReference type="Pfam" id="PF14824">
    <property type="entry name" value="Sirohm_synth_M"/>
    <property type="match status" value="1"/>
</dbReference>
<evidence type="ECO:0000259" key="7">
    <source>
        <dbReference type="Pfam" id="PF14824"/>
    </source>
</evidence>
<evidence type="ECO:0000256" key="5">
    <source>
        <dbReference type="ARBA" id="ARBA00023244"/>
    </source>
</evidence>
<dbReference type="Pfam" id="PF22440">
    <property type="entry name" value="SirC_C"/>
    <property type="match status" value="1"/>
</dbReference>
<dbReference type="UniPathway" id="UPA00262">
    <property type="reaction ID" value="UER00222"/>
</dbReference>
<dbReference type="InterPro" id="IPR042518">
    <property type="entry name" value="SirC_C"/>
</dbReference>
<comment type="caution">
    <text evidence="8">The sequence shown here is derived from an EMBL/GenBank/DDBJ whole genome shotgun (WGS) entry which is preliminary data.</text>
</comment>
<evidence type="ECO:0000313" key="8">
    <source>
        <dbReference type="EMBL" id="OXB95048.1"/>
    </source>
</evidence>
<evidence type="ECO:0000256" key="6">
    <source>
        <dbReference type="ARBA" id="ARBA00047561"/>
    </source>
</evidence>